<keyword evidence="3" id="KW-1185">Reference proteome</keyword>
<sequence length="605" mass="64715">MRGFKFAEFDAQCAELDVDQLQLKWQHYTRALSAASTSTAVATLTAGPTGGVSMIGAMIAGPLMHNARKKRQIVEKHMTLKGSTPETRKKDIYGPAMLSGVLGGATFGVSMGAEALAVEKVTKIVSHAVIDGALAKAEDKHAAKEHAKEVSAHEGQLTRSSSMPAIVPAIGSENKEKMVGVLLKHANTLPGSLGSSANGLIASASRMRAEKYPLLKEYISSIATQSRGYMSFSKPGGNGLSPAGRNWTEPATRSEVDSDPLPSSNSHVTDHSQPPQEPVGQTFVAELEGDSYYSSSIVSPIGSSIAEMDSEYYHGSVSPCETTYSPSEVEGNHAFDNLFKTMDETAISEIENELELAIQEMDDTTADFKENNDKRTSRAFHSPTDLDTITDSKSSCKKKWEGGQSEPSSPTGTILPAYAETDPSIAPEVCFTNTGSSSVISSNTSNYQASTEKECVVDTPPAYMRGGGLSHSESTSSTASSSRLIMSDPNSPQLVVRSAPTEDYSADSLSTASWTTSKQTPELVEPSSPVQSKMGKRAMSAHNGMKKVGYFGLEPAAKLAVGGSLLLMGVRPSVQRKMLDKAKSKMGMPDKERRKDEDDDYRDYI</sequence>
<dbReference type="EMBL" id="JAPEVB010000006">
    <property type="protein sequence ID" value="KAJ4386890.1"/>
    <property type="molecule type" value="Genomic_DNA"/>
</dbReference>
<evidence type="ECO:0000313" key="2">
    <source>
        <dbReference type="EMBL" id="KAJ4386890.1"/>
    </source>
</evidence>
<dbReference type="OrthoDB" id="5394233at2759"/>
<accession>A0A9W9CT05</accession>
<feature type="region of interest" description="Disordered" evidence="1">
    <location>
        <begin position="578"/>
        <end position="605"/>
    </location>
</feature>
<feature type="region of interest" description="Disordered" evidence="1">
    <location>
        <begin position="463"/>
        <end position="536"/>
    </location>
</feature>
<feature type="region of interest" description="Disordered" evidence="1">
    <location>
        <begin position="372"/>
        <end position="415"/>
    </location>
</feature>
<evidence type="ECO:0000256" key="1">
    <source>
        <dbReference type="SAM" id="MobiDB-lite"/>
    </source>
</evidence>
<gene>
    <name evidence="2" type="ORF">N0V93_009789</name>
</gene>
<feature type="compositionally biased region" description="Polar residues" evidence="1">
    <location>
        <begin position="261"/>
        <end position="274"/>
    </location>
</feature>
<dbReference type="Proteomes" id="UP001140453">
    <property type="component" value="Unassembled WGS sequence"/>
</dbReference>
<evidence type="ECO:0000313" key="3">
    <source>
        <dbReference type="Proteomes" id="UP001140453"/>
    </source>
</evidence>
<name>A0A9W9CT05_9PEZI</name>
<organism evidence="2 3">
    <name type="scientific">Gnomoniopsis smithogilvyi</name>
    <dbReference type="NCBI Taxonomy" id="1191159"/>
    <lineage>
        <taxon>Eukaryota</taxon>
        <taxon>Fungi</taxon>
        <taxon>Dikarya</taxon>
        <taxon>Ascomycota</taxon>
        <taxon>Pezizomycotina</taxon>
        <taxon>Sordariomycetes</taxon>
        <taxon>Sordariomycetidae</taxon>
        <taxon>Diaporthales</taxon>
        <taxon>Gnomoniaceae</taxon>
        <taxon>Gnomoniopsis</taxon>
    </lineage>
</organism>
<feature type="compositionally biased region" description="Low complexity" evidence="1">
    <location>
        <begin position="470"/>
        <end position="482"/>
    </location>
</feature>
<feature type="region of interest" description="Disordered" evidence="1">
    <location>
        <begin position="233"/>
        <end position="278"/>
    </location>
</feature>
<feature type="compositionally biased region" description="Polar residues" evidence="1">
    <location>
        <begin position="507"/>
        <end position="520"/>
    </location>
</feature>
<comment type="caution">
    <text evidence="2">The sequence shown here is derived from an EMBL/GenBank/DDBJ whole genome shotgun (WGS) entry which is preliminary data.</text>
</comment>
<reference evidence="2" key="1">
    <citation type="submission" date="2022-10" db="EMBL/GenBank/DDBJ databases">
        <title>Tapping the CABI collections for fungal endophytes: first genome assemblies for Collariella, Neodidymelliopsis, Ascochyta clinopodiicola, Didymella pomorum, Didymosphaeria variabile, Neocosmospora piperis and Neocucurbitaria cava.</title>
        <authorList>
            <person name="Hill R."/>
        </authorList>
    </citation>
    <scope>NUCLEOTIDE SEQUENCE</scope>
    <source>
        <strain evidence="2">IMI 355082</strain>
    </source>
</reference>
<protein>
    <submittedName>
        <fullName evidence="2">Uncharacterized protein</fullName>
    </submittedName>
</protein>
<proteinExistence type="predicted"/>
<dbReference type="AlphaFoldDB" id="A0A9W9CT05"/>